<protein>
    <submittedName>
        <fullName evidence="2">VOC family protein</fullName>
    </submittedName>
</protein>
<name>A0ABT6N146_9SPHN</name>
<dbReference type="PANTHER" id="PTHR39434:SF1">
    <property type="entry name" value="VOC DOMAIN-CONTAINING PROTEIN"/>
    <property type="match status" value="1"/>
</dbReference>
<gene>
    <name evidence="2" type="ORF">QGN17_09815</name>
</gene>
<organism evidence="2 3">
    <name type="scientific">Sphingomonas oryzagri</name>
    <dbReference type="NCBI Taxonomy" id="3042314"/>
    <lineage>
        <taxon>Bacteria</taxon>
        <taxon>Pseudomonadati</taxon>
        <taxon>Pseudomonadota</taxon>
        <taxon>Alphaproteobacteria</taxon>
        <taxon>Sphingomonadales</taxon>
        <taxon>Sphingomonadaceae</taxon>
        <taxon>Sphingomonas</taxon>
    </lineage>
</organism>
<dbReference type="Proteomes" id="UP001160625">
    <property type="component" value="Unassembled WGS sequence"/>
</dbReference>
<accession>A0ABT6N146</accession>
<evidence type="ECO:0000259" key="1">
    <source>
        <dbReference type="PROSITE" id="PS51819"/>
    </source>
</evidence>
<dbReference type="InterPro" id="IPR004360">
    <property type="entry name" value="Glyas_Fos-R_dOase_dom"/>
</dbReference>
<dbReference type="SUPFAM" id="SSF54593">
    <property type="entry name" value="Glyoxalase/Bleomycin resistance protein/Dihydroxybiphenyl dioxygenase"/>
    <property type="match status" value="1"/>
</dbReference>
<dbReference type="EMBL" id="JARYGZ010000001">
    <property type="protein sequence ID" value="MDH7639024.1"/>
    <property type="molecule type" value="Genomic_DNA"/>
</dbReference>
<evidence type="ECO:0000313" key="2">
    <source>
        <dbReference type="EMBL" id="MDH7639024.1"/>
    </source>
</evidence>
<dbReference type="Gene3D" id="3.10.180.10">
    <property type="entry name" value="2,3-Dihydroxybiphenyl 1,2-Dioxygenase, domain 1"/>
    <property type="match status" value="1"/>
</dbReference>
<proteinExistence type="predicted"/>
<sequence length="141" mass="15338">MQHRPFHLAFPVHDLAEARAFYGGTLGCAEGRSSDSWIDFDLYGHQIVAHLDAGRAAAAAIVNPVDGHDVPVPHFGVVLGWEEWHALADRLAASGTRFGIAPHIRFVGQPGEQATMFFQDPSGNALEFKAFRDIGKLFATT</sequence>
<dbReference type="PANTHER" id="PTHR39434">
    <property type="match status" value="1"/>
</dbReference>
<keyword evidence="3" id="KW-1185">Reference proteome</keyword>
<comment type="caution">
    <text evidence="2">The sequence shown here is derived from an EMBL/GenBank/DDBJ whole genome shotgun (WGS) entry which is preliminary data.</text>
</comment>
<dbReference type="Pfam" id="PF00903">
    <property type="entry name" value="Glyoxalase"/>
    <property type="match status" value="1"/>
</dbReference>
<dbReference type="CDD" id="cd08357">
    <property type="entry name" value="VOC_like"/>
    <property type="match status" value="1"/>
</dbReference>
<evidence type="ECO:0000313" key="3">
    <source>
        <dbReference type="Proteomes" id="UP001160625"/>
    </source>
</evidence>
<reference evidence="2" key="1">
    <citation type="submission" date="2023-04" db="EMBL/GenBank/DDBJ databases">
        <title>Sphingomonas sp. MAHUQ-71 isolated from rice field.</title>
        <authorList>
            <person name="Huq M.A."/>
        </authorList>
    </citation>
    <scope>NUCLEOTIDE SEQUENCE</scope>
    <source>
        <strain evidence="2">MAHUQ-71</strain>
    </source>
</reference>
<dbReference type="PROSITE" id="PS51819">
    <property type="entry name" value="VOC"/>
    <property type="match status" value="1"/>
</dbReference>
<dbReference type="InterPro" id="IPR029068">
    <property type="entry name" value="Glyas_Bleomycin-R_OHBP_Dase"/>
</dbReference>
<dbReference type="InterPro" id="IPR037523">
    <property type="entry name" value="VOC_core"/>
</dbReference>
<feature type="domain" description="VOC" evidence="1">
    <location>
        <begin position="4"/>
        <end position="131"/>
    </location>
</feature>
<dbReference type="RefSeq" id="WP_281044292.1">
    <property type="nucleotide sequence ID" value="NZ_JARYGZ010000001.1"/>
</dbReference>